<dbReference type="Gene3D" id="3.40.50.300">
    <property type="entry name" value="P-loop containing nucleotide triphosphate hydrolases"/>
    <property type="match status" value="1"/>
</dbReference>
<dbReference type="Pfam" id="PF01656">
    <property type="entry name" value="CbiA"/>
    <property type="match status" value="1"/>
</dbReference>
<dbReference type="AlphaFoldDB" id="A0A2H6LR13"/>
<name>A0A2H6LR13_9NOSO</name>
<evidence type="ECO:0000313" key="2">
    <source>
        <dbReference type="EMBL" id="GBE95665.1"/>
    </source>
</evidence>
<evidence type="ECO:0000259" key="1">
    <source>
        <dbReference type="Pfam" id="PF01656"/>
    </source>
</evidence>
<keyword evidence="3" id="KW-1185">Reference proteome</keyword>
<sequence>MTELKITVLTNVNLQVLRYSAMQKFRYANIRVPVMIITVVGFKGGIGKTSTAVHLACYLHQKEKTLLVDGDPNRSASSWASRGKLPCDLCDETEAASIASKYKHIIIDTKARPEVEDLQGLIDACDLMILPTTPDALALDALMLMVKAIPPNTNYKILLNIIPPKPSKAGDEAMEFLKEQMKLPVFSTMIRRYSAYQKASLRGVPVYESGDERARIAWGDYQKLGVELLKVMQ</sequence>
<organism evidence="2 3">
    <name type="scientific">Nostoc cycadae WK-1</name>
    <dbReference type="NCBI Taxonomy" id="1861711"/>
    <lineage>
        <taxon>Bacteria</taxon>
        <taxon>Bacillati</taxon>
        <taxon>Cyanobacteriota</taxon>
        <taxon>Cyanophyceae</taxon>
        <taxon>Nostocales</taxon>
        <taxon>Nostocaceae</taxon>
        <taxon>Nostoc</taxon>
    </lineage>
</organism>
<proteinExistence type="predicted"/>
<accession>A0A2H6LR13</accession>
<dbReference type="PANTHER" id="PTHR13696">
    <property type="entry name" value="P-LOOP CONTAINING NUCLEOSIDE TRIPHOSPHATE HYDROLASE"/>
    <property type="match status" value="1"/>
</dbReference>
<dbReference type="SUPFAM" id="SSF52540">
    <property type="entry name" value="P-loop containing nucleoside triphosphate hydrolases"/>
    <property type="match status" value="1"/>
</dbReference>
<dbReference type="InterPro" id="IPR050678">
    <property type="entry name" value="DNA_Partitioning_ATPase"/>
</dbReference>
<dbReference type="Proteomes" id="UP000236527">
    <property type="component" value="Unassembled WGS sequence"/>
</dbReference>
<dbReference type="InterPro" id="IPR002586">
    <property type="entry name" value="CobQ/CobB/MinD/ParA_Nub-bd_dom"/>
</dbReference>
<gene>
    <name evidence="2" type="ORF">NCWK1_5453</name>
</gene>
<comment type="caution">
    <text evidence="2">The sequence shown here is derived from an EMBL/GenBank/DDBJ whole genome shotgun (WGS) entry which is preliminary data.</text>
</comment>
<dbReference type="CDD" id="cd02042">
    <property type="entry name" value="ParAB_family"/>
    <property type="match status" value="1"/>
</dbReference>
<reference evidence="3" key="1">
    <citation type="journal article" date="2018" name="Genome Announc.">
        <title>Draft Genome Sequence of the Nitrogen-Fixing and Hormogonia-Inducing Cyanobacterium Nostoc cycadae Strain WK-1, Isolated from the Coralloid Roots of Cycas revoluta.</title>
        <authorList>
            <person name="Kanesaki Y."/>
            <person name="Hirose M."/>
            <person name="Hirose Y."/>
            <person name="Fujisawa T."/>
            <person name="Nakamura Y."/>
            <person name="Watanabe S."/>
            <person name="Matsunaga S."/>
            <person name="Uchida H."/>
            <person name="Murakami A."/>
        </authorList>
    </citation>
    <scope>NUCLEOTIDE SEQUENCE [LARGE SCALE GENOMIC DNA]</scope>
    <source>
        <strain evidence="3">WK-1</strain>
    </source>
</reference>
<dbReference type="EMBL" id="BDGE01000116">
    <property type="protein sequence ID" value="GBE95665.1"/>
    <property type="molecule type" value="Genomic_DNA"/>
</dbReference>
<dbReference type="InterPro" id="IPR027417">
    <property type="entry name" value="P-loop_NTPase"/>
</dbReference>
<feature type="domain" description="CobQ/CobB/MinD/ParA nucleotide binding" evidence="1">
    <location>
        <begin position="37"/>
        <end position="206"/>
    </location>
</feature>
<dbReference type="PANTHER" id="PTHR13696:SF96">
    <property type="entry name" value="COBQ_COBB_MIND_PARA NUCLEOTIDE BINDING DOMAIN-CONTAINING PROTEIN"/>
    <property type="match status" value="1"/>
</dbReference>
<evidence type="ECO:0000313" key="3">
    <source>
        <dbReference type="Proteomes" id="UP000236527"/>
    </source>
</evidence>
<protein>
    <submittedName>
        <fullName evidence="2">Chromosome partitioning protein ParA</fullName>
    </submittedName>
</protein>